<dbReference type="EMBL" id="CAAALY010253077">
    <property type="protein sequence ID" value="VEL36752.1"/>
    <property type="molecule type" value="Genomic_DNA"/>
</dbReference>
<gene>
    <name evidence="1" type="ORF">PXEA_LOCUS30192</name>
</gene>
<dbReference type="Proteomes" id="UP000784294">
    <property type="component" value="Unassembled WGS sequence"/>
</dbReference>
<keyword evidence="2" id="KW-1185">Reference proteome</keyword>
<comment type="caution">
    <text evidence="1">The sequence shown here is derived from an EMBL/GenBank/DDBJ whole genome shotgun (WGS) entry which is preliminary data.</text>
</comment>
<proteinExistence type="predicted"/>
<reference evidence="1" key="1">
    <citation type="submission" date="2018-11" db="EMBL/GenBank/DDBJ databases">
        <authorList>
            <consortium name="Pathogen Informatics"/>
        </authorList>
    </citation>
    <scope>NUCLEOTIDE SEQUENCE</scope>
</reference>
<name>A0A448XHJ7_9PLAT</name>
<evidence type="ECO:0000313" key="2">
    <source>
        <dbReference type="Proteomes" id="UP000784294"/>
    </source>
</evidence>
<protein>
    <submittedName>
        <fullName evidence="1">Uncharacterized protein</fullName>
    </submittedName>
</protein>
<sequence length="121" mass="13763">MGNGNRKRLFTRPSKRQTKLEHRFVSVGRRCDEDCQPRRDFYAKWRVEWCQLAHCMPQPGLRETGSFGGSTELTTSLAMTSVCVQVGLLKISPKTIYESLPQADLCVSDIVCVCVFVSRYV</sequence>
<accession>A0A448XHJ7</accession>
<dbReference type="AlphaFoldDB" id="A0A448XHJ7"/>
<organism evidence="1 2">
    <name type="scientific">Protopolystoma xenopodis</name>
    <dbReference type="NCBI Taxonomy" id="117903"/>
    <lineage>
        <taxon>Eukaryota</taxon>
        <taxon>Metazoa</taxon>
        <taxon>Spiralia</taxon>
        <taxon>Lophotrochozoa</taxon>
        <taxon>Platyhelminthes</taxon>
        <taxon>Monogenea</taxon>
        <taxon>Polyopisthocotylea</taxon>
        <taxon>Polystomatidea</taxon>
        <taxon>Polystomatidae</taxon>
        <taxon>Protopolystoma</taxon>
    </lineage>
</organism>
<evidence type="ECO:0000313" key="1">
    <source>
        <dbReference type="EMBL" id="VEL36752.1"/>
    </source>
</evidence>